<accession>A0A0D4C0H3</accession>
<dbReference type="KEGG" id="ari:UM93_12870"/>
<comment type="catalytic activity">
    <reaction evidence="9 10 11">
        <text>2-[(2R,5Z)-2-carboxy-4-methylthiazol-5(2H)-ylidene]ethyl phosphate + 4-amino-2-methyl-5-(diphosphooxymethyl)pyrimidine + 2 H(+) = thiamine phosphate + CO2 + diphosphate</text>
        <dbReference type="Rhea" id="RHEA:47844"/>
        <dbReference type="ChEBI" id="CHEBI:15378"/>
        <dbReference type="ChEBI" id="CHEBI:16526"/>
        <dbReference type="ChEBI" id="CHEBI:33019"/>
        <dbReference type="ChEBI" id="CHEBI:37575"/>
        <dbReference type="ChEBI" id="CHEBI:57841"/>
        <dbReference type="ChEBI" id="CHEBI:62899"/>
        <dbReference type="EC" id="2.5.1.3"/>
    </reaction>
</comment>
<dbReference type="InterPro" id="IPR034291">
    <property type="entry name" value="TMP_synthase"/>
</dbReference>
<evidence type="ECO:0000256" key="2">
    <source>
        <dbReference type="ARBA" id="ARBA00005165"/>
    </source>
</evidence>
<keyword evidence="3 10" id="KW-0808">Transferase</keyword>
<gene>
    <name evidence="10" type="primary">thiE</name>
    <name evidence="14" type="ORF">UM93_12870</name>
</gene>
<evidence type="ECO:0000256" key="12">
    <source>
        <dbReference type="RuleBase" id="RU004253"/>
    </source>
</evidence>
<dbReference type="EMBL" id="CP011005">
    <property type="protein sequence ID" value="AJT42172.1"/>
    <property type="molecule type" value="Genomic_DNA"/>
</dbReference>
<sequence>MTLDLSIYLVTDSKQAAAQGRPLAEIVHQAVAGGVTIVQIREKDAPAAAFLKTVGEVAAVLPSHVPLLINDRIDIFLAARESGIKVDGVHLGQADLPVSLARKILGPEAVIGLSAGTVEELRSAAQEPGRVDYIGIGALHPTSTKLDAPPALSLAGFSALLEFCTLPAVAIGGVRVEDLPGLRQAGAAGAAVVSAICSAADPQLAARQLSIAWRGKA</sequence>
<dbReference type="GO" id="GO:0000287">
    <property type="term" value="F:magnesium ion binding"/>
    <property type="evidence" value="ECO:0007669"/>
    <property type="project" value="UniProtKB-UniRule"/>
</dbReference>
<dbReference type="STRING" id="1618207.UM93_12870"/>
<evidence type="ECO:0000256" key="6">
    <source>
        <dbReference type="ARBA" id="ARBA00022977"/>
    </source>
</evidence>
<dbReference type="GO" id="GO:0004789">
    <property type="term" value="F:thiamine-phosphate diphosphorylase activity"/>
    <property type="evidence" value="ECO:0007669"/>
    <property type="project" value="UniProtKB-UniRule"/>
</dbReference>
<evidence type="ECO:0000313" key="14">
    <source>
        <dbReference type="EMBL" id="AJT42172.1"/>
    </source>
</evidence>
<dbReference type="SUPFAM" id="SSF51391">
    <property type="entry name" value="Thiamin phosphate synthase"/>
    <property type="match status" value="1"/>
</dbReference>
<evidence type="ECO:0000256" key="5">
    <source>
        <dbReference type="ARBA" id="ARBA00022842"/>
    </source>
</evidence>
<dbReference type="OrthoDB" id="3243336at2"/>
<name>A0A0D4C0H3_9MICC</name>
<dbReference type="EC" id="2.5.1.3" evidence="10"/>
<dbReference type="HOGENOM" id="CLU_018272_3_2_11"/>
<feature type="binding site" evidence="10">
    <location>
        <position position="70"/>
    </location>
    <ligand>
        <name>4-amino-2-methyl-5-(diphosphooxymethyl)pyrimidine</name>
        <dbReference type="ChEBI" id="CHEBI:57841"/>
    </ligand>
</feature>
<dbReference type="InterPro" id="IPR013785">
    <property type="entry name" value="Aldolase_TIM"/>
</dbReference>
<evidence type="ECO:0000256" key="1">
    <source>
        <dbReference type="ARBA" id="ARBA00003814"/>
    </source>
</evidence>
<organism evidence="14 15">
    <name type="scientific">Psychromicrobium lacuslunae</name>
    <dbReference type="NCBI Taxonomy" id="1618207"/>
    <lineage>
        <taxon>Bacteria</taxon>
        <taxon>Bacillati</taxon>
        <taxon>Actinomycetota</taxon>
        <taxon>Actinomycetes</taxon>
        <taxon>Micrococcales</taxon>
        <taxon>Micrococcaceae</taxon>
        <taxon>Psychromicrobium</taxon>
    </lineage>
</organism>
<feature type="binding site" evidence="10">
    <location>
        <position position="114"/>
    </location>
    <ligand>
        <name>4-amino-2-methyl-5-(diphosphooxymethyl)pyrimidine</name>
        <dbReference type="ChEBI" id="CHEBI:57841"/>
    </ligand>
</feature>
<comment type="pathway">
    <text evidence="2 10 12">Cofactor biosynthesis; thiamine diphosphate biosynthesis; thiamine phosphate from 4-amino-2-methyl-5-diphosphomethylpyrimidine and 4-methyl-5-(2-phosphoethyl)-thiazole: step 1/1.</text>
</comment>
<evidence type="ECO:0000259" key="13">
    <source>
        <dbReference type="Pfam" id="PF02581"/>
    </source>
</evidence>
<comment type="similarity">
    <text evidence="10 11">Belongs to the thiamine-phosphate synthase family.</text>
</comment>
<reference evidence="14 15" key="1">
    <citation type="journal article" date="2015" name="Genome Announc.">
        <title>Complete Genome Sequencing of Protease-Producing Novel Arthrobacter sp. Strain IHBB 11108 Using PacBio Single-Molecule Real-Time Sequencing Technology.</title>
        <authorList>
            <person name="Kiran S."/>
            <person name="Swarnkar M.K."/>
            <person name="Pal M."/>
            <person name="Thakur R."/>
            <person name="Tewari R."/>
            <person name="Singh A.K."/>
            <person name="Gulati A."/>
        </authorList>
    </citation>
    <scope>NUCLEOTIDE SEQUENCE [LARGE SCALE GENOMIC DNA]</scope>
    <source>
        <strain evidence="14 15">IHBB 11108</strain>
    </source>
</reference>
<protein>
    <recommendedName>
        <fullName evidence="10">Thiamine-phosphate synthase</fullName>
        <shortName evidence="10">TP synthase</shortName>
        <shortName evidence="10">TPS</shortName>
        <ecNumber evidence="10">2.5.1.3</ecNumber>
    </recommendedName>
    <alternativeName>
        <fullName evidence="10">Thiamine-phosphate pyrophosphorylase</fullName>
        <shortName evidence="10">TMP pyrophosphorylase</shortName>
        <shortName evidence="10">TMP-PPase</shortName>
    </alternativeName>
</protein>
<dbReference type="PANTHER" id="PTHR20857">
    <property type="entry name" value="THIAMINE-PHOSPHATE PYROPHOSPHORYLASE"/>
    <property type="match status" value="1"/>
</dbReference>
<feature type="domain" description="Thiamine phosphate synthase/TenI" evidence="13">
    <location>
        <begin position="7"/>
        <end position="196"/>
    </location>
</feature>
<keyword evidence="15" id="KW-1185">Reference proteome</keyword>
<dbReference type="HAMAP" id="MF_00097">
    <property type="entry name" value="TMP_synthase"/>
    <property type="match status" value="1"/>
</dbReference>
<comment type="catalytic activity">
    <reaction evidence="8 10 11">
        <text>2-(2-carboxy-4-methylthiazol-5-yl)ethyl phosphate + 4-amino-2-methyl-5-(diphosphooxymethyl)pyrimidine + 2 H(+) = thiamine phosphate + CO2 + diphosphate</text>
        <dbReference type="Rhea" id="RHEA:47848"/>
        <dbReference type="ChEBI" id="CHEBI:15378"/>
        <dbReference type="ChEBI" id="CHEBI:16526"/>
        <dbReference type="ChEBI" id="CHEBI:33019"/>
        <dbReference type="ChEBI" id="CHEBI:37575"/>
        <dbReference type="ChEBI" id="CHEBI:57841"/>
        <dbReference type="ChEBI" id="CHEBI:62890"/>
        <dbReference type="EC" id="2.5.1.3"/>
    </reaction>
</comment>
<evidence type="ECO:0000256" key="9">
    <source>
        <dbReference type="ARBA" id="ARBA00047883"/>
    </source>
</evidence>
<keyword evidence="5 10" id="KW-0460">Magnesium</keyword>
<dbReference type="AlphaFoldDB" id="A0A0D4C0H3"/>
<comment type="function">
    <text evidence="1 10">Condenses 4-methyl-5-(beta-hydroxyethyl)thiazole monophosphate (THZ-P) and 2-methyl-4-amino-5-hydroxymethyl pyrimidine pyrophosphate (HMP-PP) to form thiamine monophosphate (TMP).</text>
</comment>
<dbReference type="Gene3D" id="3.20.20.70">
    <property type="entry name" value="Aldolase class I"/>
    <property type="match status" value="1"/>
</dbReference>
<evidence type="ECO:0000256" key="11">
    <source>
        <dbReference type="RuleBase" id="RU003826"/>
    </source>
</evidence>
<dbReference type="GO" id="GO:0009228">
    <property type="term" value="P:thiamine biosynthetic process"/>
    <property type="evidence" value="ECO:0007669"/>
    <property type="project" value="UniProtKB-KW"/>
</dbReference>
<feature type="binding site" evidence="10">
    <location>
        <begin position="193"/>
        <end position="194"/>
    </location>
    <ligand>
        <name>2-[(2R,5Z)-2-carboxy-4-methylthiazol-5(2H)-ylidene]ethyl phosphate</name>
        <dbReference type="ChEBI" id="CHEBI:62899"/>
    </ligand>
</feature>
<feature type="binding site" evidence="10">
    <location>
        <position position="145"/>
    </location>
    <ligand>
        <name>4-amino-2-methyl-5-(diphosphooxymethyl)pyrimidine</name>
        <dbReference type="ChEBI" id="CHEBI:57841"/>
    </ligand>
</feature>
<keyword evidence="6 10" id="KW-0784">Thiamine biosynthesis</keyword>
<feature type="binding site" evidence="10">
    <location>
        <position position="95"/>
    </location>
    <ligand>
        <name>Mg(2+)</name>
        <dbReference type="ChEBI" id="CHEBI:18420"/>
    </ligand>
</feature>
<dbReference type="Pfam" id="PF02581">
    <property type="entry name" value="TMP-TENI"/>
    <property type="match status" value="1"/>
</dbReference>
<proteinExistence type="inferred from homology"/>
<feature type="binding site" evidence="10">
    <location>
        <begin position="142"/>
        <end position="144"/>
    </location>
    <ligand>
        <name>2-[(2R,5Z)-2-carboxy-4-methylthiazol-5(2H)-ylidene]ethyl phosphate</name>
        <dbReference type="ChEBI" id="CHEBI:62899"/>
    </ligand>
</feature>
<evidence type="ECO:0000256" key="7">
    <source>
        <dbReference type="ARBA" id="ARBA00047334"/>
    </source>
</evidence>
<dbReference type="UniPathway" id="UPA00060">
    <property type="reaction ID" value="UER00141"/>
</dbReference>
<dbReference type="PANTHER" id="PTHR20857:SF15">
    <property type="entry name" value="THIAMINE-PHOSPHATE SYNTHASE"/>
    <property type="match status" value="1"/>
</dbReference>
<comment type="cofactor">
    <cofactor evidence="10">
        <name>Mg(2+)</name>
        <dbReference type="ChEBI" id="CHEBI:18420"/>
    </cofactor>
    <text evidence="10">Binds 1 Mg(2+) ion per subunit.</text>
</comment>
<dbReference type="Proteomes" id="UP000061839">
    <property type="component" value="Chromosome"/>
</dbReference>
<keyword evidence="4 10" id="KW-0479">Metal-binding</keyword>
<feature type="binding site" evidence="10">
    <location>
        <position position="71"/>
    </location>
    <ligand>
        <name>Mg(2+)</name>
        <dbReference type="ChEBI" id="CHEBI:18420"/>
    </ligand>
</feature>
<evidence type="ECO:0000256" key="3">
    <source>
        <dbReference type="ARBA" id="ARBA00022679"/>
    </source>
</evidence>
<dbReference type="CDD" id="cd00564">
    <property type="entry name" value="TMP_TenI"/>
    <property type="match status" value="1"/>
</dbReference>
<evidence type="ECO:0000256" key="8">
    <source>
        <dbReference type="ARBA" id="ARBA00047851"/>
    </source>
</evidence>
<dbReference type="InterPro" id="IPR022998">
    <property type="entry name" value="ThiamineP_synth_TenI"/>
</dbReference>
<dbReference type="GO" id="GO:0009229">
    <property type="term" value="P:thiamine diphosphate biosynthetic process"/>
    <property type="evidence" value="ECO:0007669"/>
    <property type="project" value="UniProtKB-UniRule"/>
</dbReference>
<dbReference type="RefSeq" id="WP_045075959.1">
    <property type="nucleotide sequence ID" value="NZ_CP011005.1"/>
</dbReference>
<evidence type="ECO:0000256" key="4">
    <source>
        <dbReference type="ARBA" id="ARBA00022723"/>
    </source>
</evidence>
<dbReference type="GO" id="GO:0005737">
    <property type="term" value="C:cytoplasm"/>
    <property type="evidence" value="ECO:0007669"/>
    <property type="project" value="TreeGrafter"/>
</dbReference>
<dbReference type="NCBIfam" id="TIGR00693">
    <property type="entry name" value="thiE"/>
    <property type="match status" value="1"/>
</dbReference>
<dbReference type="InterPro" id="IPR036206">
    <property type="entry name" value="ThiamineP_synth_sf"/>
</dbReference>
<evidence type="ECO:0000256" key="10">
    <source>
        <dbReference type="HAMAP-Rule" id="MF_00097"/>
    </source>
</evidence>
<feature type="binding site" evidence="10">
    <location>
        <position position="173"/>
    </location>
    <ligand>
        <name>2-[(2R,5Z)-2-carboxy-4-methylthiazol-5(2H)-ylidene]ethyl phosphate</name>
        <dbReference type="ChEBI" id="CHEBI:62899"/>
    </ligand>
</feature>
<comment type="catalytic activity">
    <reaction evidence="7 10 11">
        <text>4-methyl-5-(2-phosphooxyethyl)-thiazole + 4-amino-2-methyl-5-(diphosphooxymethyl)pyrimidine + H(+) = thiamine phosphate + diphosphate</text>
        <dbReference type="Rhea" id="RHEA:22328"/>
        <dbReference type="ChEBI" id="CHEBI:15378"/>
        <dbReference type="ChEBI" id="CHEBI:33019"/>
        <dbReference type="ChEBI" id="CHEBI:37575"/>
        <dbReference type="ChEBI" id="CHEBI:57841"/>
        <dbReference type="ChEBI" id="CHEBI:58296"/>
        <dbReference type="EC" id="2.5.1.3"/>
    </reaction>
</comment>
<feature type="binding site" evidence="10">
    <location>
        <begin position="39"/>
        <end position="43"/>
    </location>
    <ligand>
        <name>4-amino-2-methyl-5-(diphosphooxymethyl)pyrimidine</name>
        <dbReference type="ChEBI" id="CHEBI:57841"/>
    </ligand>
</feature>
<dbReference type="PATRIC" id="fig|1618207.4.peg.2609"/>
<evidence type="ECO:0000313" key="15">
    <source>
        <dbReference type="Proteomes" id="UP000061839"/>
    </source>
</evidence>